<accession>A0A0J0XTJ1</accession>
<feature type="domain" description="Major facilitator superfamily (MFS) profile" evidence="7">
    <location>
        <begin position="54"/>
        <end position="589"/>
    </location>
</feature>
<dbReference type="SUPFAM" id="SSF103473">
    <property type="entry name" value="MFS general substrate transporter"/>
    <property type="match status" value="1"/>
</dbReference>
<organism evidence="8 9">
    <name type="scientific">Cutaneotrichosporon oleaginosum</name>
    <dbReference type="NCBI Taxonomy" id="879819"/>
    <lineage>
        <taxon>Eukaryota</taxon>
        <taxon>Fungi</taxon>
        <taxon>Dikarya</taxon>
        <taxon>Basidiomycota</taxon>
        <taxon>Agaricomycotina</taxon>
        <taxon>Tremellomycetes</taxon>
        <taxon>Trichosporonales</taxon>
        <taxon>Trichosporonaceae</taxon>
        <taxon>Cutaneotrichosporon</taxon>
    </lineage>
</organism>
<dbReference type="InterPro" id="IPR011701">
    <property type="entry name" value="MFS"/>
</dbReference>
<dbReference type="Proteomes" id="UP000053611">
    <property type="component" value="Unassembled WGS sequence"/>
</dbReference>
<evidence type="ECO:0000256" key="5">
    <source>
        <dbReference type="SAM" id="MobiDB-lite"/>
    </source>
</evidence>
<evidence type="ECO:0000256" key="2">
    <source>
        <dbReference type="ARBA" id="ARBA00022692"/>
    </source>
</evidence>
<feature type="transmembrane region" description="Helical" evidence="6">
    <location>
        <begin position="357"/>
        <end position="379"/>
    </location>
</feature>
<dbReference type="EMBL" id="KQ087187">
    <property type="protein sequence ID" value="KLT44391.1"/>
    <property type="molecule type" value="Genomic_DNA"/>
</dbReference>
<keyword evidence="2 6" id="KW-0812">Transmembrane</keyword>
<feature type="transmembrane region" description="Helical" evidence="6">
    <location>
        <begin position="226"/>
        <end position="249"/>
    </location>
</feature>
<feature type="transmembrane region" description="Helical" evidence="6">
    <location>
        <begin position="456"/>
        <end position="479"/>
    </location>
</feature>
<evidence type="ECO:0000256" key="4">
    <source>
        <dbReference type="ARBA" id="ARBA00023136"/>
    </source>
</evidence>
<dbReference type="AlphaFoldDB" id="A0A0J0XTJ1"/>
<dbReference type="InterPro" id="IPR036259">
    <property type="entry name" value="MFS_trans_sf"/>
</dbReference>
<sequence length="634" mass="69276">MSQPQARMAPPTIPFERPEFETRPSEKTDIEAGEVKEPVVADNASSIEQGAGVTKIESLYLVFGKGWKLWLLWGSIALVCYVYTLSNSTTYTYASFATSSYSEHTIIGTISVVTGIMAGVSQPFIAKMADLLSRPFALSLAVFFYTLGFILVASSRTVQAVVAGQVIYTLGTSGITQVTGILIADITSLQWRGAVIGAYSLPWVLNAFVAGYITEGISAFSNDGWRWGYGMFCILVPVCIAPSLVVLFWGHHRAKKLGALSLASSSYAREAVLKGTERRSLLENVKYYWSQIDAFGLLLIGFAFVCLLAPATLSTTAKGGYTNPSLIAMYCVGGVLAIAFMVWEFRFAAHPIMPRRVMNRTFLCCIAIDFLYYFTGYLTDTYYLSWVYIIKPGWSARDYTYFSNILTVGLCGFAVLSGLIQRYTHRYKMLQIAGLVIRVIAEGINFLAVNGNQSDAVLIVSRVLVSIGGAITVTSTLVATQGSVPHADMALAVAILNLCTQLGGSIASAISGAVWNKQVPMRLERYLGDIYNETQRAEIFGSILVARATEPHDLIVRAYTESLYGLFLAALVVCFLALVAGCLTVDFYLGKAHNTIEPHKEIVLRSKEETADEVIAARAREAEERARRQVQGAN</sequence>
<dbReference type="OrthoDB" id="2241241at2759"/>
<dbReference type="GO" id="GO:0022857">
    <property type="term" value="F:transmembrane transporter activity"/>
    <property type="evidence" value="ECO:0007669"/>
    <property type="project" value="InterPro"/>
</dbReference>
<feature type="transmembrane region" description="Helical" evidence="6">
    <location>
        <begin position="294"/>
        <end position="313"/>
    </location>
</feature>
<dbReference type="GeneID" id="28987078"/>
<dbReference type="PANTHER" id="PTHR23501:SF58">
    <property type="entry name" value="LOW AFFINITY HEME TRANSPORTER STR3"/>
    <property type="match status" value="1"/>
</dbReference>
<gene>
    <name evidence="8" type="ORF">CC85DRAFT_326532</name>
</gene>
<feature type="transmembrane region" description="Helical" evidence="6">
    <location>
        <begin position="166"/>
        <end position="184"/>
    </location>
</feature>
<name>A0A0J0XTJ1_9TREE</name>
<protein>
    <submittedName>
        <fullName evidence="8">MFS general substrate transporter</fullName>
    </submittedName>
</protein>
<dbReference type="InterPro" id="IPR020846">
    <property type="entry name" value="MFS_dom"/>
</dbReference>
<feature type="transmembrane region" description="Helical" evidence="6">
    <location>
        <begin position="491"/>
        <end position="515"/>
    </location>
</feature>
<feature type="region of interest" description="Disordered" evidence="5">
    <location>
        <begin position="1"/>
        <end position="32"/>
    </location>
</feature>
<dbReference type="GO" id="GO:0005886">
    <property type="term" value="C:plasma membrane"/>
    <property type="evidence" value="ECO:0007669"/>
    <property type="project" value="TreeGrafter"/>
</dbReference>
<dbReference type="PROSITE" id="PS50850">
    <property type="entry name" value="MFS"/>
    <property type="match status" value="1"/>
</dbReference>
<feature type="transmembrane region" description="Helical" evidence="6">
    <location>
        <begin position="196"/>
        <end position="214"/>
    </location>
</feature>
<feature type="transmembrane region" description="Helical" evidence="6">
    <location>
        <begin position="136"/>
        <end position="154"/>
    </location>
</feature>
<feature type="transmembrane region" description="Helical" evidence="6">
    <location>
        <begin position="325"/>
        <end position="345"/>
    </location>
</feature>
<evidence type="ECO:0000259" key="7">
    <source>
        <dbReference type="PROSITE" id="PS50850"/>
    </source>
</evidence>
<dbReference type="PANTHER" id="PTHR23501">
    <property type="entry name" value="MAJOR FACILITATOR SUPERFAMILY"/>
    <property type="match status" value="1"/>
</dbReference>
<evidence type="ECO:0000256" key="6">
    <source>
        <dbReference type="SAM" id="Phobius"/>
    </source>
</evidence>
<keyword evidence="9" id="KW-1185">Reference proteome</keyword>
<evidence type="ECO:0000256" key="1">
    <source>
        <dbReference type="ARBA" id="ARBA00004141"/>
    </source>
</evidence>
<keyword evidence="3 6" id="KW-1133">Transmembrane helix</keyword>
<dbReference type="Pfam" id="PF07690">
    <property type="entry name" value="MFS_1"/>
    <property type="match status" value="1"/>
</dbReference>
<proteinExistence type="predicted"/>
<feature type="compositionally biased region" description="Basic and acidic residues" evidence="5">
    <location>
        <begin position="16"/>
        <end position="32"/>
    </location>
</feature>
<evidence type="ECO:0000313" key="8">
    <source>
        <dbReference type="EMBL" id="KLT44391.1"/>
    </source>
</evidence>
<comment type="subcellular location">
    <subcellularLocation>
        <location evidence="1">Membrane</location>
        <topology evidence="1">Multi-pass membrane protein</topology>
    </subcellularLocation>
</comment>
<dbReference type="Gene3D" id="1.20.1250.20">
    <property type="entry name" value="MFS general substrate transporter like domains"/>
    <property type="match status" value="2"/>
</dbReference>
<feature type="transmembrane region" description="Helical" evidence="6">
    <location>
        <begin position="399"/>
        <end position="420"/>
    </location>
</feature>
<keyword evidence="4 6" id="KW-0472">Membrane</keyword>
<feature type="transmembrane region" description="Helical" evidence="6">
    <location>
        <begin position="69"/>
        <end position="86"/>
    </location>
</feature>
<evidence type="ECO:0000313" key="9">
    <source>
        <dbReference type="Proteomes" id="UP000053611"/>
    </source>
</evidence>
<feature type="transmembrane region" description="Helical" evidence="6">
    <location>
        <begin position="563"/>
        <end position="589"/>
    </location>
</feature>
<evidence type="ECO:0000256" key="3">
    <source>
        <dbReference type="ARBA" id="ARBA00022989"/>
    </source>
</evidence>
<reference evidence="8 9" key="1">
    <citation type="submission" date="2015-03" db="EMBL/GenBank/DDBJ databases">
        <title>Genomics and transcriptomics of the oil-accumulating basidiomycete yeast T. oleaginosus allow insights into substrate utilization and the diverse evolutionary trajectories of mating systems in fungi.</title>
        <authorList>
            <consortium name="DOE Joint Genome Institute"/>
            <person name="Kourist R."/>
            <person name="Kracht O."/>
            <person name="Bracharz F."/>
            <person name="Lipzen A."/>
            <person name="Nolan M."/>
            <person name="Ohm R."/>
            <person name="Grigoriev I."/>
            <person name="Sun S."/>
            <person name="Heitman J."/>
            <person name="Bruck T."/>
            <person name="Nowrousian M."/>
        </authorList>
    </citation>
    <scope>NUCLEOTIDE SEQUENCE [LARGE SCALE GENOMIC DNA]</scope>
    <source>
        <strain evidence="8 9">IBC0246</strain>
    </source>
</reference>
<feature type="transmembrane region" description="Helical" evidence="6">
    <location>
        <begin position="106"/>
        <end position="124"/>
    </location>
</feature>